<evidence type="ECO:0000256" key="2">
    <source>
        <dbReference type="SAM" id="MobiDB-lite"/>
    </source>
</evidence>
<feature type="region of interest" description="Disordered" evidence="2">
    <location>
        <begin position="692"/>
        <end position="713"/>
    </location>
</feature>
<feature type="region of interest" description="Disordered" evidence="2">
    <location>
        <begin position="803"/>
        <end position="870"/>
    </location>
</feature>
<feature type="compositionally biased region" description="Polar residues" evidence="2">
    <location>
        <begin position="298"/>
        <end position="316"/>
    </location>
</feature>
<feature type="compositionally biased region" description="Pro residues" evidence="2">
    <location>
        <begin position="400"/>
        <end position="412"/>
    </location>
</feature>
<feature type="region of interest" description="Disordered" evidence="2">
    <location>
        <begin position="735"/>
        <end position="785"/>
    </location>
</feature>
<feature type="compositionally biased region" description="Polar residues" evidence="2">
    <location>
        <begin position="465"/>
        <end position="476"/>
    </location>
</feature>
<dbReference type="STRING" id="1314674.A0A0D7AY25"/>
<dbReference type="AlphaFoldDB" id="A0A0D7AY25"/>
<feature type="compositionally biased region" description="Pro residues" evidence="2">
    <location>
        <begin position="541"/>
        <end position="566"/>
    </location>
</feature>
<evidence type="ECO:0000313" key="4">
    <source>
        <dbReference type="Proteomes" id="UP000054007"/>
    </source>
</evidence>
<reference evidence="3 4" key="1">
    <citation type="journal article" date="2015" name="Fungal Genet. Biol.">
        <title>Evolution of novel wood decay mechanisms in Agaricales revealed by the genome sequences of Fistulina hepatica and Cylindrobasidium torrendii.</title>
        <authorList>
            <person name="Floudas D."/>
            <person name="Held B.W."/>
            <person name="Riley R."/>
            <person name="Nagy L.G."/>
            <person name="Koehler G."/>
            <person name="Ransdell A.S."/>
            <person name="Younus H."/>
            <person name="Chow J."/>
            <person name="Chiniquy J."/>
            <person name="Lipzen A."/>
            <person name="Tritt A."/>
            <person name="Sun H."/>
            <person name="Haridas S."/>
            <person name="LaButti K."/>
            <person name="Ohm R.A."/>
            <person name="Kues U."/>
            <person name="Blanchette R.A."/>
            <person name="Grigoriev I.V."/>
            <person name="Minto R.E."/>
            <person name="Hibbett D.S."/>
        </authorList>
    </citation>
    <scope>NUCLEOTIDE SEQUENCE [LARGE SCALE GENOMIC DNA]</scope>
    <source>
        <strain evidence="3 4">FP15055 ss-10</strain>
    </source>
</reference>
<keyword evidence="1" id="KW-0175">Coiled coil</keyword>
<feature type="compositionally biased region" description="Low complexity" evidence="2">
    <location>
        <begin position="18"/>
        <end position="36"/>
    </location>
</feature>
<dbReference type="Proteomes" id="UP000054007">
    <property type="component" value="Unassembled WGS sequence"/>
</dbReference>
<dbReference type="EMBL" id="KN880709">
    <property type="protein sequence ID" value="KIY63253.1"/>
    <property type="molecule type" value="Genomic_DNA"/>
</dbReference>
<feature type="compositionally biased region" description="Polar residues" evidence="2">
    <location>
        <begin position="656"/>
        <end position="668"/>
    </location>
</feature>
<feature type="compositionally biased region" description="Low complexity" evidence="2">
    <location>
        <begin position="841"/>
        <end position="858"/>
    </location>
</feature>
<feature type="coiled-coil region" evidence="1">
    <location>
        <begin position="105"/>
        <end position="153"/>
    </location>
</feature>
<feature type="compositionally biased region" description="Low complexity" evidence="2">
    <location>
        <begin position="740"/>
        <end position="755"/>
    </location>
</feature>
<accession>A0A0D7AY25</accession>
<feature type="region of interest" description="Disordered" evidence="2">
    <location>
        <begin position="1"/>
        <end position="63"/>
    </location>
</feature>
<organism evidence="3 4">
    <name type="scientific">Cylindrobasidium torrendii FP15055 ss-10</name>
    <dbReference type="NCBI Taxonomy" id="1314674"/>
    <lineage>
        <taxon>Eukaryota</taxon>
        <taxon>Fungi</taxon>
        <taxon>Dikarya</taxon>
        <taxon>Basidiomycota</taxon>
        <taxon>Agaricomycotina</taxon>
        <taxon>Agaricomycetes</taxon>
        <taxon>Agaricomycetidae</taxon>
        <taxon>Agaricales</taxon>
        <taxon>Marasmiineae</taxon>
        <taxon>Physalacriaceae</taxon>
        <taxon>Cylindrobasidium</taxon>
    </lineage>
</organism>
<evidence type="ECO:0000256" key="1">
    <source>
        <dbReference type="SAM" id="Coils"/>
    </source>
</evidence>
<feature type="region of interest" description="Disordered" evidence="2">
    <location>
        <begin position="192"/>
        <end position="595"/>
    </location>
</feature>
<sequence length="870" mass="96047">MDYRQPRYPPEVVDEPESSPSSSSSSGPSLPDYQSEQYRRRRYQSAPGKRPKRDAPQPRSRTEFNSLVHQLLPRARAPDATQTLRRELEIYESAYRVQSNLHEQLMDAKSTIAANESELNHAQREVERARRIIADIDQQRMAAEAQAEAARSQARRIALEQCFEDSSKAGYGLGYDEGYKLARVVHHTRLVIEDDDDEPRQAPTPARKRNSSLADSVLARYDQREEKLKPRIQPSPEVVAFRSATPAVKNARRATDVPRRPASTPPRPTTPPRAASTPPRIPQQETIIPRKADPWRAPSQNEPARLPSRSQSTHVPSRNEPVRVHTEPARPPSRSQSVRPPSRNESVRPPSRGRTPIPIYAPSEKSMDEKKPRFRAFSLSSKKTRFHGESPSPERVYTGPPQPVVPPVPFMPASPTKIYGPPRSSTGPPPAYPSQSPRSAPPVSFSMPKPIVVPTFPSEARGQESRPTTGMSTPYSQYEMLKPSTTPPAPSLSAPPARNPPTPTEQIAAEWRSRNSDVSNSPELLKPRANNIYAPRRSPSAPLPEPPPRNRPQPVMPAPLYKPPTPTQTQAPARSSSPLHRIPNPFTRTRSPLVERDIVQPTSLGAVVQDEKFKSPRGVLLEDIYRNPRNNARGLHQGSPNGEIPAVVVTHPASDSPRSSHTTTTIESSPPVRAKSPLQRLFGHLKRTWSSPGVNIEIEPPSRSPSDAHEPELNMSYLTPEGLSLRPLEEVDTVVDGENSSSSSSSSPHSDSDGSLTAVNTTRPPSTRPSSAMPVDTSNAYPASYVPESHNAFFSPILSLSESLHEEPPVPQPRVDGSGAPLYFYHTSTHETSDRTDSRSRGSSPSTRGRHSTSPPTSFTRPISLFSKDS</sequence>
<feature type="region of interest" description="Disordered" evidence="2">
    <location>
        <begin position="630"/>
        <end position="677"/>
    </location>
</feature>
<evidence type="ECO:0000313" key="3">
    <source>
        <dbReference type="EMBL" id="KIY63253.1"/>
    </source>
</evidence>
<feature type="compositionally biased region" description="Low complexity" evidence="2">
    <location>
        <begin position="332"/>
        <end position="343"/>
    </location>
</feature>
<feature type="compositionally biased region" description="Basic and acidic residues" evidence="2">
    <location>
        <begin position="53"/>
        <end position="62"/>
    </location>
</feature>
<proteinExistence type="predicted"/>
<feature type="compositionally biased region" description="Polar residues" evidence="2">
    <location>
        <begin position="757"/>
        <end position="781"/>
    </location>
</feature>
<gene>
    <name evidence="3" type="ORF">CYLTODRAFT_458277</name>
</gene>
<keyword evidence="4" id="KW-1185">Reference proteome</keyword>
<feature type="compositionally biased region" description="Basic and acidic residues" evidence="2">
    <location>
        <begin position="828"/>
        <end position="840"/>
    </location>
</feature>
<protein>
    <submittedName>
        <fullName evidence="3">Uncharacterized protein</fullName>
    </submittedName>
</protein>
<name>A0A0D7AY25_9AGAR</name>
<dbReference type="OrthoDB" id="3268221at2759"/>